<reference evidence="2 3" key="1">
    <citation type="submission" date="2021-04" db="EMBL/GenBank/DDBJ databases">
        <title>The complete genome sequence of Neokomagataea sp. TBRC 2177.</title>
        <authorList>
            <person name="Charoenyingcharoen P."/>
            <person name="Yukphan P."/>
        </authorList>
    </citation>
    <scope>NUCLEOTIDE SEQUENCE [LARGE SCALE GENOMIC DNA]</scope>
    <source>
        <strain evidence="2 3">TBRC 2177</strain>
    </source>
</reference>
<evidence type="ECO:0008006" key="4">
    <source>
        <dbReference type="Google" id="ProtNLM"/>
    </source>
</evidence>
<dbReference type="RefSeq" id="WP_211680803.1">
    <property type="nucleotide sequence ID" value="NZ_JAGRQH010000002.1"/>
</dbReference>
<organism evidence="2 3">
    <name type="scientific">Neokomagataea anthophila</name>
    <dbReference type="NCBI Taxonomy" id="2826925"/>
    <lineage>
        <taxon>Bacteria</taxon>
        <taxon>Pseudomonadati</taxon>
        <taxon>Pseudomonadota</taxon>
        <taxon>Alphaproteobacteria</taxon>
        <taxon>Acetobacterales</taxon>
        <taxon>Acetobacteraceae</taxon>
        <taxon>Neokomagataea</taxon>
    </lineage>
</organism>
<feature type="signal peptide" evidence="1">
    <location>
        <begin position="1"/>
        <end position="18"/>
    </location>
</feature>
<name>A0ABS5E5W2_9PROT</name>
<evidence type="ECO:0000313" key="3">
    <source>
        <dbReference type="Proteomes" id="UP000677812"/>
    </source>
</evidence>
<comment type="caution">
    <text evidence="2">The sequence shown here is derived from an EMBL/GenBank/DDBJ whole genome shotgun (WGS) entry which is preliminary data.</text>
</comment>
<dbReference type="InterPro" id="IPR046732">
    <property type="entry name" value="DUF6624"/>
</dbReference>
<evidence type="ECO:0000256" key="1">
    <source>
        <dbReference type="SAM" id="SignalP"/>
    </source>
</evidence>
<dbReference type="EMBL" id="JAGRQH010000002">
    <property type="protein sequence ID" value="MBR0559304.1"/>
    <property type="molecule type" value="Genomic_DNA"/>
</dbReference>
<protein>
    <recommendedName>
        <fullName evidence="4">DUF4034 domain-containing protein</fullName>
    </recommendedName>
</protein>
<dbReference type="Proteomes" id="UP000677812">
    <property type="component" value="Unassembled WGS sequence"/>
</dbReference>
<sequence length="330" mass="37386">MPKYKALLLSSLTIFLCAASPPPSITPFIKNGTLDTSDYSFARGAFPGATPEQIKNWSSITDYLKQCSQEATYTEETALKKIGISTHLKKETYQDHICSQVDYARYNIKDFKTWEQFQTAYQRSLPYFQAYKMAIDAAVNATNILHRSDDIIDQTARRVIPDQVWRAPMLNDFQELSGVDPDIRKALMGRVFLTLNTVDRDNTRWARHVLETKGWSGILKEGPHTANTLWLFIQHADDDPALQVMTLRQIEPLAKAGKSSKPDYALMYDRVMLATTGEQHYGSQLSCQNHHYAPSSLDAGAQNPKTLDARRAEMDLPSEAKYITYLPPHC</sequence>
<gene>
    <name evidence="2" type="ORF">KB213_04425</name>
</gene>
<evidence type="ECO:0000313" key="2">
    <source>
        <dbReference type="EMBL" id="MBR0559304.1"/>
    </source>
</evidence>
<proteinExistence type="predicted"/>
<feature type="chain" id="PRO_5047172753" description="DUF4034 domain-containing protein" evidence="1">
    <location>
        <begin position="19"/>
        <end position="330"/>
    </location>
</feature>
<dbReference type="Pfam" id="PF20329">
    <property type="entry name" value="DUF6624"/>
    <property type="match status" value="1"/>
</dbReference>
<keyword evidence="1" id="KW-0732">Signal</keyword>
<keyword evidence="3" id="KW-1185">Reference proteome</keyword>
<accession>A0ABS5E5W2</accession>